<dbReference type="AlphaFoldDB" id="A0A3A3YWD9"/>
<evidence type="ECO:0000313" key="3">
    <source>
        <dbReference type="Proteomes" id="UP000265614"/>
    </source>
</evidence>
<feature type="compositionally biased region" description="Low complexity" evidence="1">
    <location>
        <begin position="147"/>
        <end position="160"/>
    </location>
</feature>
<gene>
    <name evidence="2" type="ORF">D5H78_09970</name>
</gene>
<comment type="caution">
    <text evidence="2">The sequence shown here is derived from an EMBL/GenBank/DDBJ whole genome shotgun (WGS) entry which is preliminary data.</text>
</comment>
<dbReference type="Proteomes" id="UP000265614">
    <property type="component" value="Unassembled WGS sequence"/>
</dbReference>
<protein>
    <submittedName>
        <fullName evidence="2">Uncharacterized protein</fullName>
    </submittedName>
</protein>
<reference evidence="2 3" key="1">
    <citation type="submission" date="2018-09" db="EMBL/GenBank/DDBJ databases">
        <title>YIM 75000 draft genome.</title>
        <authorList>
            <person name="Tang S."/>
            <person name="Feng Y."/>
        </authorList>
    </citation>
    <scope>NUCLEOTIDE SEQUENCE [LARGE SCALE GENOMIC DNA]</scope>
    <source>
        <strain evidence="2 3">YIM 75000</strain>
    </source>
</reference>
<feature type="region of interest" description="Disordered" evidence="1">
    <location>
        <begin position="139"/>
        <end position="167"/>
    </location>
</feature>
<sequence length="167" mass="17640">MPAHDGPAALVVRCVGGSGATTLTTALVRVGVLAVEREVHHGAARDVVLVTRSTAAGLHRAVLRTQALLREPAVRVHLAVVADGVGPMPLAARARLRSLRPHMASVTTVPYVARWRYVDEDTNRPLPADYERALHRIAAALDHPRDSPGAARSSGSGAQPAREDVPA</sequence>
<dbReference type="EMBL" id="QZEZ01000004">
    <property type="protein sequence ID" value="RJK95918.1"/>
    <property type="molecule type" value="Genomic_DNA"/>
</dbReference>
<name>A0A3A3YWD9_9ACTN</name>
<evidence type="ECO:0000256" key="1">
    <source>
        <dbReference type="SAM" id="MobiDB-lite"/>
    </source>
</evidence>
<keyword evidence="3" id="KW-1185">Reference proteome</keyword>
<accession>A0A3A3YWD9</accession>
<proteinExistence type="predicted"/>
<organism evidence="2 3">
    <name type="scientific">Vallicoccus soli</name>
    <dbReference type="NCBI Taxonomy" id="2339232"/>
    <lineage>
        <taxon>Bacteria</taxon>
        <taxon>Bacillati</taxon>
        <taxon>Actinomycetota</taxon>
        <taxon>Actinomycetes</taxon>
        <taxon>Motilibacterales</taxon>
        <taxon>Vallicoccaceae</taxon>
        <taxon>Vallicoccus</taxon>
    </lineage>
</organism>
<evidence type="ECO:0000313" key="2">
    <source>
        <dbReference type="EMBL" id="RJK95918.1"/>
    </source>
</evidence>